<dbReference type="InterPro" id="IPR014743">
    <property type="entry name" value="Cl-channel_core"/>
</dbReference>
<proteinExistence type="predicted"/>
<keyword evidence="8" id="KW-0868">Chloride</keyword>
<keyword evidence="3 10" id="KW-0812">Transmembrane</keyword>
<evidence type="ECO:0000256" key="8">
    <source>
        <dbReference type="ARBA" id="ARBA00023214"/>
    </source>
</evidence>
<reference evidence="12" key="1">
    <citation type="journal article" date="2015" name="PLoS Genet.">
        <title>Genome Sequence and Transcriptome Analyses of Chrysochromulina tobin: Metabolic Tools for Enhanced Algal Fitness in the Prominent Order Prymnesiales (Haptophyceae).</title>
        <authorList>
            <person name="Hovde B.T."/>
            <person name="Deodato C.R."/>
            <person name="Hunsperger H.M."/>
            <person name="Ryken S.A."/>
            <person name="Yost W."/>
            <person name="Jha R.K."/>
            <person name="Patterson J."/>
            <person name="Monnat R.J. Jr."/>
            <person name="Barlow S.B."/>
            <person name="Starkenburg S.R."/>
            <person name="Cattolico R.A."/>
        </authorList>
    </citation>
    <scope>NUCLEOTIDE SEQUENCE</scope>
    <source>
        <strain evidence="12">CCMP291</strain>
    </source>
</reference>
<evidence type="ECO:0000256" key="2">
    <source>
        <dbReference type="ARBA" id="ARBA00022448"/>
    </source>
</evidence>
<sequence length="658" mass="68226">EGRRCLIGGCSCSSVPAANGYHTFAAAVPQVRIAPARMAQDTPPVPAFPTPLPQFASTLLPRAVALGCLTGVGVACLKLGIEGIEPIVLNPNAFWIQALPPEVISVATPMLGGLAVGVLRVGTPGFDKPPKPDESLFDWSRRGVARASAAAATLGTGNSLGPEGPAVDIGRGIAARIFGGLCEERDTILVAAGVASGVAAGFSAPIAGIVFACETVAPEGGRPALQLRPLISRGWARATRALRPPEPKGRTRLPIQERFTEYGDAYASTIEPFFNPDVTVEALCDDSALLSTGTDNNAAEVRSQLDGIAATEGGRAREKEAETEMRLAYAQALNEMKTSEMSAQRISLRRARMWQASPARVTLRVAAVALSASCAALVSEAILQGSLRLQSPEFTLESPLLEMPFYLGLGVLAGALAILVREARTTSLSVWSDEGAIGSSVPLLLRPMAAAAVVGSIGIAFPRILFNGYATLNAILANTQPEPPLSLLGYSFLKIGTTAFSLGAGLVGGLFAPSLFIGATAGAAFHSLVASATEFAATNLVSLQLSLDVVPGSWGVLPILHVAAAPAYAIVGAAATLGALFRSPLTASVLLLELTQENPSIFLPTLAAATVAEFVLATFVEAQEQKRLEALAEACELPEDNVVEVDAQSRDAAKPTTR</sequence>
<evidence type="ECO:0000256" key="9">
    <source>
        <dbReference type="ARBA" id="ARBA00023303"/>
    </source>
</evidence>
<dbReference type="InterPro" id="IPR050368">
    <property type="entry name" value="ClC-type_chloride_channel"/>
</dbReference>
<dbReference type="AlphaFoldDB" id="A0A0M0JCA4"/>
<keyword evidence="4 10" id="KW-1133">Transmembrane helix</keyword>
<comment type="subcellular location">
    <subcellularLocation>
        <location evidence="1">Membrane</location>
        <topology evidence="1">Multi-pass membrane protein</topology>
    </subcellularLocation>
</comment>
<evidence type="ECO:0000313" key="11">
    <source>
        <dbReference type="EMBL" id="KOO24209.1"/>
    </source>
</evidence>
<dbReference type="PANTHER" id="PTHR43427:SF6">
    <property type="entry name" value="CHLORIDE CHANNEL PROTEIN CLC-E"/>
    <property type="match status" value="1"/>
</dbReference>
<evidence type="ECO:0000256" key="1">
    <source>
        <dbReference type="ARBA" id="ARBA00004141"/>
    </source>
</evidence>
<evidence type="ECO:0000256" key="6">
    <source>
        <dbReference type="ARBA" id="ARBA00023136"/>
    </source>
</evidence>
<feature type="non-terminal residue" evidence="11">
    <location>
        <position position="1"/>
    </location>
</feature>
<evidence type="ECO:0000256" key="4">
    <source>
        <dbReference type="ARBA" id="ARBA00022989"/>
    </source>
</evidence>
<feature type="transmembrane region" description="Helical" evidence="10">
    <location>
        <begin position="361"/>
        <end position="383"/>
    </location>
</feature>
<keyword evidence="6 10" id="KW-0472">Membrane</keyword>
<name>A0A0M0JCA4_9EUKA</name>
<feature type="transmembrane region" description="Helical" evidence="10">
    <location>
        <begin position="555"/>
        <end position="581"/>
    </location>
</feature>
<accession>A0A0M0JCA4</accession>
<dbReference type="Gene3D" id="1.10.3080.10">
    <property type="entry name" value="Clc chloride channel"/>
    <property type="match status" value="2"/>
</dbReference>
<feature type="transmembrane region" description="Helical" evidence="10">
    <location>
        <begin position="403"/>
        <end position="420"/>
    </location>
</feature>
<feature type="transmembrane region" description="Helical" evidence="10">
    <location>
        <begin position="495"/>
        <end position="517"/>
    </location>
</feature>
<gene>
    <name evidence="11" type="ORF">Ctob_003013</name>
</gene>
<dbReference type="Proteomes" id="UP000037460">
    <property type="component" value="Unassembled WGS sequence"/>
</dbReference>
<comment type="caution">
    <text evidence="11">The sequence shown here is derived from an EMBL/GenBank/DDBJ whole genome shotgun (WGS) entry which is preliminary data.</text>
</comment>
<evidence type="ECO:0000256" key="5">
    <source>
        <dbReference type="ARBA" id="ARBA00023065"/>
    </source>
</evidence>
<evidence type="ECO:0000256" key="3">
    <source>
        <dbReference type="ARBA" id="ARBA00022692"/>
    </source>
</evidence>
<dbReference type="CDD" id="cd00400">
    <property type="entry name" value="Voltage_gated_ClC"/>
    <property type="match status" value="1"/>
</dbReference>
<dbReference type="Pfam" id="PF00654">
    <property type="entry name" value="Voltage_CLC"/>
    <property type="match status" value="2"/>
</dbReference>
<keyword evidence="2" id="KW-0813">Transport</keyword>
<dbReference type="OrthoDB" id="4564at2759"/>
<dbReference type="PANTHER" id="PTHR43427">
    <property type="entry name" value="CHLORIDE CHANNEL PROTEIN CLC-E"/>
    <property type="match status" value="1"/>
</dbReference>
<evidence type="ECO:0000256" key="7">
    <source>
        <dbReference type="ARBA" id="ARBA00023173"/>
    </source>
</evidence>
<protein>
    <submittedName>
        <fullName evidence="11">Chloride channel protein</fullName>
    </submittedName>
</protein>
<dbReference type="GO" id="GO:0005254">
    <property type="term" value="F:chloride channel activity"/>
    <property type="evidence" value="ECO:0007669"/>
    <property type="project" value="UniProtKB-KW"/>
</dbReference>
<evidence type="ECO:0000256" key="10">
    <source>
        <dbReference type="SAM" id="Phobius"/>
    </source>
</evidence>
<keyword evidence="7" id="KW-0869">Chloride channel</keyword>
<dbReference type="SUPFAM" id="SSF81340">
    <property type="entry name" value="Clc chloride channel"/>
    <property type="match status" value="2"/>
</dbReference>
<evidence type="ECO:0000313" key="12">
    <source>
        <dbReference type="Proteomes" id="UP000037460"/>
    </source>
</evidence>
<organism evidence="11 12">
    <name type="scientific">Chrysochromulina tobinii</name>
    <dbReference type="NCBI Taxonomy" id="1460289"/>
    <lineage>
        <taxon>Eukaryota</taxon>
        <taxon>Haptista</taxon>
        <taxon>Haptophyta</taxon>
        <taxon>Prymnesiophyceae</taxon>
        <taxon>Prymnesiales</taxon>
        <taxon>Chrysochromulinaceae</taxon>
        <taxon>Chrysochromulina</taxon>
    </lineage>
</organism>
<keyword evidence="12" id="KW-1185">Reference proteome</keyword>
<keyword evidence="5" id="KW-0406">Ion transport</keyword>
<dbReference type="GO" id="GO:0034707">
    <property type="term" value="C:chloride channel complex"/>
    <property type="evidence" value="ECO:0007669"/>
    <property type="project" value="UniProtKB-KW"/>
</dbReference>
<dbReference type="EMBL" id="JWZX01003115">
    <property type="protein sequence ID" value="KOO24209.1"/>
    <property type="molecule type" value="Genomic_DNA"/>
</dbReference>
<keyword evidence="9" id="KW-0407">Ion channel</keyword>
<dbReference type="InterPro" id="IPR001807">
    <property type="entry name" value="ClC"/>
</dbReference>